<organism evidence="1 2">
    <name type="scientific">Pseudomonas pergaminensis</name>
    <dbReference type="NCBI Taxonomy" id="2853159"/>
    <lineage>
        <taxon>Bacteria</taxon>
        <taxon>Pseudomonadati</taxon>
        <taxon>Pseudomonadota</taxon>
        <taxon>Gammaproteobacteria</taxon>
        <taxon>Pseudomonadales</taxon>
        <taxon>Pseudomonadaceae</taxon>
        <taxon>Pseudomonas</taxon>
    </lineage>
</organism>
<accession>A0ABW8R771</accession>
<dbReference type="RefSeq" id="WP_406599639.1">
    <property type="nucleotide sequence ID" value="NZ_JBJHQF010000067.1"/>
</dbReference>
<sequence length="184" mass="21047">MRYLVITSKDAKDDDVPAVHFGFYEHEAGTLPRLIKQALAEDLHDFGELDEVTTDDVIEDGVVDEADKRLIKRFAQQFLEFNWFSPEPPFDKHMKIFAEEFDACGVAQTVRLEFFNVTDSLAFSAAYQTNADGRGMELTIFSDVNGDKQTNYVDAQLVKGFALQFLSFRWYGAHDHTFCQLQLL</sequence>
<evidence type="ECO:0000313" key="1">
    <source>
        <dbReference type="EMBL" id="MFK9007762.1"/>
    </source>
</evidence>
<evidence type="ECO:0000313" key="2">
    <source>
        <dbReference type="Proteomes" id="UP001623008"/>
    </source>
</evidence>
<gene>
    <name evidence="1" type="ORF">ACJEBJ_26905</name>
</gene>
<name>A0ABW8R771_9PSED</name>
<keyword evidence="2" id="KW-1185">Reference proteome</keyword>
<dbReference type="EMBL" id="JBJHQF010000067">
    <property type="protein sequence ID" value="MFK9007762.1"/>
    <property type="molecule type" value="Genomic_DNA"/>
</dbReference>
<reference evidence="1 2" key="1">
    <citation type="submission" date="2024-11" db="EMBL/GenBank/DDBJ databases">
        <authorList>
            <person name="Lucas J.A."/>
        </authorList>
    </citation>
    <scope>NUCLEOTIDE SEQUENCE [LARGE SCALE GENOMIC DNA]</scope>
    <source>
        <strain evidence="1 2">Z 7.15</strain>
    </source>
</reference>
<proteinExistence type="predicted"/>
<comment type="caution">
    <text evidence="1">The sequence shown here is derived from an EMBL/GenBank/DDBJ whole genome shotgun (WGS) entry which is preliminary data.</text>
</comment>
<protein>
    <submittedName>
        <fullName evidence="1">Uncharacterized protein</fullName>
    </submittedName>
</protein>
<dbReference type="Proteomes" id="UP001623008">
    <property type="component" value="Unassembled WGS sequence"/>
</dbReference>